<name>A0A9J6RA53_9BACI</name>
<keyword evidence="2" id="KW-1185">Reference proteome</keyword>
<dbReference type="AlphaFoldDB" id="A0A9J6RA53"/>
<organism evidence="1 2">
    <name type="scientific">Natronobacillus azotifigens</name>
    <dbReference type="NCBI Taxonomy" id="472978"/>
    <lineage>
        <taxon>Bacteria</taxon>
        <taxon>Bacillati</taxon>
        <taxon>Bacillota</taxon>
        <taxon>Bacilli</taxon>
        <taxon>Bacillales</taxon>
        <taxon>Bacillaceae</taxon>
        <taxon>Natronobacillus</taxon>
    </lineage>
</organism>
<dbReference type="InterPro" id="IPR037208">
    <property type="entry name" value="Spo0E-like_sf"/>
</dbReference>
<dbReference type="GO" id="GO:0046983">
    <property type="term" value="F:protein dimerization activity"/>
    <property type="evidence" value="ECO:0007669"/>
    <property type="project" value="InterPro"/>
</dbReference>
<dbReference type="InterPro" id="IPR036638">
    <property type="entry name" value="HLH_DNA-bd_sf"/>
</dbReference>
<evidence type="ECO:0000313" key="1">
    <source>
        <dbReference type="EMBL" id="MCZ0702137.1"/>
    </source>
</evidence>
<dbReference type="RefSeq" id="WP_268778951.1">
    <property type="nucleotide sequence ID" value="NZ_JAPRAT010000003.1"/>
</dbReference>
<dbReference type="Pfam" id="PF09388">
    <property type="entry name" value="SpoOE-like"/>
    <property type="match status" value="1"/>
</dbReference>
<dbReference type="SUPFAM" id="SSF140500">
    <property type="entry name" value="BAS1536-like"/>
    <property type="match status" value="1"/>
</dbReference>
<dbReference type="Gene3D" id="4.10.280.10">
    <property type="entry name" value="Helix-loop-helix DNA-binding domain"/>
    <property type="match status" value="1"/>
</dbReference>
<dbReference type="Proteomes" id="UP001084197">
    <property type="component" value="Unassembled WGS sequence"/>
</dbReference>
<dbReference type="InterPro" id="IPR018540">
    <property type="entry name" value="Spo0E-like"/>
</dbReference>
<comment type="caution">
    <text evidence="1">The sequence shown here is derived from an EMBL/GenBank/DDBJ whole genome shotgun (WGS) entry which is preliminary data.</text>
</comment>
<dbReference type="EMBL" id="JAPRAT010000003">
    <property type="protein sequence ID" value="MCZ0702137.1"/>
    <property type="molecule type" value="Genomic_DNA"/>
</dbReference>
<accession>A0A9J6RA53</accession>
<protein>
    <submittedName>
        <fullName evidence="1">Aspartyl-phosphate phosphatase Spo0E family protein</fullName>
    </submittedName>
</protein>
<gene>
    <name evidence="1" type="ORF">OWO01_02795</name>
</gene>
<evidence type="ECO:0000313" key="2">
    <source>
        <dbReference type="Proteomes" id="UP001084197"/>
    </source>
</evidence>
<reference evidence="1" key="1">
    <citation type="submission" date="2022-11" db="EMBL/GenBank/DDBJ databases">
        <title>WGS of Natronobacillus azotifigens 24KS-1, an anaerobic diazotrophic haloalkaliphile from soda-rich habitats.</title>
        <authorList>
            <person name="Sorokin D.Y."/>
            <person name="Merkel A.Y."/>
        </authorList>
    </citation>
    <scope>NUCLEOTIDE SEQUENCE</scope>
    <source>
        <strain evidence="1">24KS-1</strain>
    </source>
</reference>
<proteinExistence type="predicted"/>
<dbReference type="GO" id="GO:0043937">
    <property type="term" value="P:regulation of sporulation"/>
    <property type="evidence" value="ECO:0007669"/>
    <property type="project" value="InterPro"/>
</dbReference>
<sequence length="41" mass="5024">MEQLRHKMYKRYQETKDLQEVVAVSQELDKLLNQYSYTKTS</sequence>